<keyword evidence="1" id="KW-0378">Hydrolase</keyword>
<comment type="caution">
    <text evidence="2">The sequence shown here is derived from an EMBL/GenBank/DDBJ whole genome shotgun (WGS) entry which is preliminary data.</text>
</comment>
<dbReference type="Pfam" id="PF04203">
    <property type="entry name" value="Sortase"/>
    <property type="match status" value="1"/>
</dbReference>
<dbReference type="CDD" id="cd05829">
    <property type="entry name" value="Sortase_F"/>
    <property type="match status" value="1"/>
</dbReference>
<proteinExistence type="predicted"/>
<dbReference type="Proteomes" id="UP001183390">
    <property type="component" value="Unassembled WGS sequence"/>
</dbReference>
<dbReference type="InterPro" id="IPR023365">
    <property type="entry name" value="Sortase_dom-sf"/>
</dbReference>
<reference evidence="3" key="1">
    <citation type="submission" date="2023-07" db="EMBL/GenBank/DDBJ databases">
        <title>30 novel species of actinomycetes from the DSMZ collection.</title>
        <authorList>
            <person name="Nouioui I."/>
        </authorList>
    </citation>
    <scope>NUCLEOTIDE SEQUENCE [LARGE SCALE GENOMIC DNA]</scope>
    <source>
        <strain evidence="3">DSM 44743</strain>
    </source>
</reference>
<dbReference type="EMBL" id="JAVREP010000009">
    <property type="protein sequence ID" value="MDT0329812.1"/>
    <property type="molecule type" value="Genomic_DNA"/>
</dbReference>
<accession>A0ABU2MB24</accession>
<gene>
    <name evidence="2" type="ORF">RM479_15470</name>
</gene>
<dbReference type="SUPFAM" id="SSF63817">
    <property type="entry name" value="Sortase"/>
    <property type="match status" value="1"/>
</dbReference>
<organism evidence="2 3">
    <name type="scientific">Nocardiopsis lambiniae</name>
    <dbReference type="NCBI Taxonomy" id="3075539"/>
    <lineage>
        <taxon>Bacteria</taxon>
        <taxon>Bacillati</taxon>
        <taxon>Actinomycetota</taxon>
        <taxon>Actinomycetes</taxon>
        <taxon>Streptosporangiales</taxon>
        <taxon>Nocardiopsidaceae</taxon>
        <taxon>Nocardiopsis</taxon>
    </lineage>
</organism>
<dbReference type="Gene3D" id="2.40.260.10">
    <property type="entry name" value="Sortase"/>
    <property type="match status" value="1"/>
</dbReference>
<dbReference type="InterPro" id="IPR042001">
    <property type="entry name" value="Sortase_F"/>
</dbReference>
<sequence length="129" mass="13867">MDADRQVDVPADITRVGWYRFGPRPGSTTGSAVLVGHVDSAAQGHGALWPLGEAEVDDVVEVELSDGTAHDYRVVARELIDKEELPTEEIFADHGPPRLTLITCGGNFDSKITSYSHNVVVTAVLVESP</sequence>
<keyword evidence="3" id="KW-1185">Reference proteome</keyword>
<dbReference type="RefSeq" id="WP_311512423.1">
    <property type="nucleotide sequence ID" value="NZ_JAVREP010000009.1"/>
</dbReference>
<protein>
    <submittedName>
        <fullName evidence="2">Class F sortase</fullName>
    </submittedName>
</protein>
<evidence type="ECO:0000256" key="1">
    <source>
        <dbReference type="ARBA" id="ARBA00022801"/>
    </source>
</evidence>
<dbReference type="InterPro" id="IPR005754">
    <property type="entry name" value="Sortase"/>
</dbReference>
<evidence type="ECO:0000313" key="2">
    <source>
        <dbReference type="EMBL" id="MDT0329812.1"/>
    </source>
</evidence>
<name>A0ABU2MB24_9ACTN</name>
<evidence type="ECO:0000313" key="3">
    <source>
        <dbReference type="Proteomes" id="UP001183390"/>
    </source>
</evidence>